<dbReference type="Proteomes" id="UP000580856">
    <property type="component" value="Unassembled WGS sequence"/>
</dbReference>
<dbReference type="AlphaFoldDB" id="A0A846QK71"/>
<keyword evidence="2" id="KW-1185">Reference proteome</keyword>
<protein>
    <submittedName>
        <fullName evidence="1">Uncharacterized protein</fullName>
    </submittedName>
</protein>
<evidence type="ECO:0000313" key="2">
    <source>
        <dbReference type="Proteomes" id="UP000580856"/>
    </source>
</evidence>
<comment type="caution">
    <text evidence="1">The sequence shown here is derived from an EMBL/GenBank/DDBJ whole genome shotgun (WGS) entry which is preliminary data.</text>
</comment>
<proteinExistence type="predicted"/>
<dbReference type="InterPro" id="IPR009679">
    <property type="entry name" value="Phage_186_CII-like"/>
</dbReference>
<gene>
    <name evidence="1" type="ORF">GGQ74_001167</name>
</gene>
<name>A0A846QK71_9BACT</name>
<dbReference type="EMBL" id="JAATJA010000001">
    <property type="protein sequence ID" value="NJB67527.1"/>
    <property type="molecule type" value="Genomic_DNA"/>
</dbReference>
<organism evidence="1 2">
    <name type="scientific">Desulfobaculum xiamenense</name>
    <dbReference type="NCBI Taxonomy" id="995050"/>
    <lineage>
        <taxon>Bacteria</taxon>
        <taxon>Pseudomonadati</taxon>
        <taxon>Thermodesulfobacteriota</taxon>
        <taxon>Desulfovibrionia</taxon>
        <taxon>Desulfovibrionales</taxon>
        <taxon>Desulfovibrionaceae</taxon>
        <taxon>Desulfobaculum</taxon>
    </lineage>
</organism>
<dbReference type="GO" id="GO:0003677">
    <property type="term" value="F:DNA binding"/>
    <property type="evidence" value="ECO:0007669"/>
    <property type="project" value="InterPro"/>
</dbReference>
<evidence type="ECO:0000313" key="1">
    <source>
        <dbReference type="EMBL" id="NJB67527.1"/>
    </source>
</evidence>
<dbReference type="Pfam" id="PF06892">
    <property type="entry name" value="Phage_CP76"/>
    <property type="match status" value="1"/>
</dbReference>
<accession>A0A846QK71</accession>
<sequence>MRQRNTMPVLSAVHRMVIGQDRLSVEALADRVGISASSLYSKLNPYDERQLNLRQFLILLDSLDPAPVLEALCERYGMRAVPAGCPVPDGHSLHEEMVHDHLAHAEFCRAIECGASPDETRALARKACQEIEETQAFHEREKYRPGPLVPGAEEVG</sequence>
<reference evidence="1 2" key="1">
    <citation type="submission" date="2020-03" db="EMBL/GenBank/DDBJ databases">
        <title>Genomic Encyclopedia of Type Strains, Phase IV (KMG-IV): sequencing the most valuable type-strain genomes for metagenomic binning, comparative biology and taxonomic classification.</title>
        <authorList>
            <person name="Goeker M."/>
        </authorList>
    </citation>
    <scope>NUCLEOTIDE SEQUENCE [LARGE SCALE GENOMIC DNA]</scope>
    <source>
        <strain evidence="1 2">DSM 24233</strain>
    </source>
</reference>
<dbReference type="RefSeq" id="WP_167940576.1">
    <property type="nucleotide sequence ID" value="NZ_JAATJA010000001.1"/>
</dbReference>